<sequence length="441" mass="47896">MTMTATPSPNPVLWRNSQFLRLWIGNLISALADGAFFIALSWFIVDKTGSEAVLGTTLMCMSIPRLLFMLVGGVAADKYNRKWIMFGSILARGVVLGAFGLLLLQETGHWLPYAAYLTAFLFGTVDAFFWPARSSVLPFVVSREQLAPANSLMEIAQQISLVGGPLTAALLMRLTSYPATFLVMAAAFFIGTLIISTLRLEPAEEIDTSRQTKEPSFFRQIFEGILFAKTIPVLMIIFGTSLVVNMMFSGPVNMGLPLLVKQLGWDSNAYSSLSTSLGVGTIIGGVITGACNGFRGRFLLLPFFLGLMGAGILAVSFMHVLPFGLSMMLLVGITMAMTNIPLITYIQTIVPAHMLGRVMSLLTTMSIGLGPVSYALCSFLLETKMLEAGTLLLVGGIAVGLLGMSLILFRHFREAEQHPLWAQQGAKKQQEQEKPQTTLSV</sequence>
<accession>M8DYS2</accession>
<dbReference type="GO" id="GO:0022857">
    <property type="term" value="F:transmembrane transporter activity"/>
    <property type="evidence" value="ECO:0007669"/>
    <property type="project" value="InterPro"/>
</dbReference>
<keyword evidence="6 7" id="KW-0472">Membrane</keyword>
<feature type="transmembrane region" description="Helical" evidence="7">
    <location>
        <begin position="268"/>
        <end position="291"/>
    </location>
</feature>
<feature type="transmembrane region" description="Helical" evidence="7">
    <location>
        <begin position="388"/>
        <end position="409"/>
    </location>
</feature>
<evidence type="ECO:0000256" key="1">
    <source>
        <dbReference type="ARBA" id="ARBA00004651"/>
    </source>
</evidence>
<dbReference type="OrthoDB" id="3613552at2"/>
<feature type="transmembrane region" description="Helical" evidence="7">
    <location>
        <begin position="358"/>
        <end position="376"/>
    </location>
</feature>
<evidence type="ECO:0000259" key="8">
    <source>
        <dbReference type="PROSITE" id="PS50850"/>
    </source>
</evidence>
<protein>
    <recommendedName>
        <fullName evidence="8">Major facilitator superfamily (MFS) profile domain-containing protein</fullName>
    </recommendedName>
</protein>
<evidence type="ECO:0000256" key="3">
    <source>
        <dbReference type="ARBA" id="ARBA00022475"/>
    </source>
</evidence>
<evidence type="ECO:0000313" key="9">
    <source>
        <dbReference type="EMBL" id="EMT52161.1"/>
    </source>
</evidence>
<evidence type="ECO:0000256" key="5">
    <source>
        <dbReference type="ARBA" id="ARBA00022989"/>
    </source>
</evidence>
<dbReference type="RefSeq" id="WP_003389210.1">
    <property type="nucleotide sequence ID" value="NZ_APBN01000005.1"/>
</dbReference>
<dbReference type="Pfam" id="PF07690">
    <property type="entry name" value="MFS_1"/>
    <property type="match status" value="1"/>
</dbReference>
<dbReference type="Proteomes" id="UP000012081">
    <property type="component" value="Unassembled WGS sequence"/>
</dbReference>
<reference evidence="9 10" key="1">
    <citation type="submission" date="2013-03" db="EMBL/GenBank/DDBJ databases">
        <title>Assembly of a new bacterial strain Brevibacillus borstelensis AK1.</title>
        <authorList>
            <person name="Rajan I."/>
            <person name="PoliReddy D."/>
            <person name="Sugumar T."/>
            <person name="Rathinam K."/>
            <person name="Alqarawi S."/>
            <person name="Khalil A.B."/>
            <person name="Sivakumar N."/>
        </authorList>
    </citation>
    <scope>NUCLEOTIDE SEQUENCE [LARGE SCALE GENOMIC DNA]</scope>
    <source>
        <strain evidence="9 10">AK1</strain>
    </source>
</reference>
<feature type="transmembrane region" description="Helical" evidence="7">
    <location>
        <begin position="52"/>
        <end position="71"/>
    </location>
</feature>
<feature type="transmembrane region" description="Helical" evidence="7">
    <location>
        <begin position="179"/>
        <end position="200"/>
    </location>
</feature>
<keyword evidence="10" id="KW-1185">Reference proteome</keyword>
<feature type="transmembrane region" description="Helical" evidence="7">
    <location>
        <begin position="83"/>
        <end position="104"/>
    </location>
</feature>
<organism evidence="9 10">
    <name type="scientific">Brevibacillus borstelensis AK1</name>
    <dbReference type="NCBI Taxonomy" id="1300222"/>
    <lineage>
        <taxon>Bacteria</taxon>
        <taxon>Bacillati</taxon>
        <taxon>Bacillota</taxon>
        <taxon>Bacilli</taxon>
        <taxon>Bacillales</taxon>
        <taxon>Paenibacillaceae</taxon>
        <taxon>Brevibacillus</taxon>
    </lineage>
</organism>
<dbReference type="GeneID" id="89498726"/>
<proteinExistence type="predicted"/>
<keyword evidence="2" id="KW-0813">Transport</keyword>
<evidence type="ECO:0000256" key="4">
    <source>
        <dbReference type="ARBA" id="ARBA00022692"/>
    </source>
</evidence>
<comment type="subcellular location">
    <subcellularLocation>
        <location evidence="1">Cell membrane</location>
        <topology evidence="1">Multi-pass membrane protein</topology>
    </subcellularLocation>
</comment>
<feature type="domain" description="Major facilitator superfamily (MFS) profile" evidence="8">
    <location>
        <begin position="225"/>
        <end position="441"/>
    </location>
</feature>
<name>M8DYS2_9BACL</name>
<dbReference type="AlphaFoldDB" id="M8DYS2"/>
<dbReference type="STRING" id="1300222.I532_14998"/>
<dbReference type="PROSITE" id="PS50850">
    <property type="entry name" value="MFS"/>
    <property type="match status" value="1"/>
</dbReference>
<keyword evidence="3" id="KW-1003">Cell membrane</keyword>
<keyword evidence="5 7" id="KW-1133">Transmembrane helix</keyword>
<gene>
    <name evidence="9" type="ORF">I532_14998</name>
</gene>
<dbReference type="PATRIC" id="fig|1300222.3.peg.3137"/>
<evidence type="ECO:0000256" key="6">
    <source>
        <dbReference type="ARBA" id="ARBA00023136"/>
    </source>
</evidence>
<dbReference type="EMBL" id="APBN01000005">
    <property type="protein sequence ID" value="EMT52161.1"/>
    <property type="molecule type" value="Genomic_DNA"/>
</dbReference>
<dbReference type="CDD" id="cd06173">
    <property type="entry name" value="MFS_MefA_like"/>
    <property type="match status" value="1"/>
</dbReference>
<feature type="transmembrane region" description="Helical" evidence="7">
    <location>
        <begin position="221"/>
        <end position="248"/>
    </location>
</feature>
<evidence type="ECO:0000256" key="2">
    <source>
        <dbReference type="ARBA" id="ARBA00022448"/>
    </source>
</evidence>
<feature type="transmembrane region" description="Helical" evidence="7">
    <location>
        <begin position="20"/>
        <end position="45"/>
    </location>
</feature>
<evidence type="ECO:0000313" key="10">
    <source>
        <dbReference type="Proteomes" id="UP000012081"/>
    </source>
</evidence>
<keyword evidence="4 7" id="KW-0812">Transmembrane</keyword>
<dbReference type="InterPro" id="IPR036259">
    <property type="entry name" value="MFS_trans_sf"/>
</dbReference>
<feature type="transmembrane region" description="Helical" evidence="7">
    <location>
        <begin position="111"/>
        <end position="130"/>
    </location>
</feature>
<dbReference type="Gene3D" id="1.20.1250.20">
    <property type="entry name" value="MFS general substrate transporter like domains"/>
    <property type="match status" value="1"/>
</dbReference>
<dbReference type="GO" id="GO:0005886">
    <property type="term" value="C:plasma membrane"/>
    <property type="evidence" value="ECO:0007669"/>
    <property type="project" value="UniProtKB-SubCell"/>
</dbReference>
<comment type="caution">
    <text evidence="9">The sequence shown here is derived from an EMBL/GenBank/DDBJ whole genome shotgun (WGS) entry which is preliminary data.</text>
</comment>
<dbReference type="InterPro" id="IPR011701">
    <property type="entry name" value="MFS"/>
</dbReference>
<feature type="transmembrane region" description="Helical" evidence="7">
    <location>
        <begin position="298"/>
        <end position="321"/>
    </location>
</feature>
<dbReference type="InterPro" id="IPR020846">
    <property type="entry name" value="MFS_dom"/>
</dbReference>
<evidence type="ECO:0000256" key="7">
    <source>
        <dbReference type="SAM" id="Phobius"/>
    </source>
</evidence>
<feature type="transmembrane region" description="Helical" evidence="7">
    <location>
        <begin position="327"/>
        <end position="346"/>
    </location>
</feature>
<dbReference type="PANTHER" id="PTHR23513">
    <property type="entry name" value="INTEGRAL MEMBRANE EFFLUX PROTEIN-RELATED"/>
    <property type="match status" value="1"/>
</dbReference>
<dbReference type="SUPFAM" id="SSF103473">
    <property type="entry name" value="MFS general substrate transporter"/>
    <property type="match status" value="1"/>
</dbReference>
<dbReference type="PANTHER" id="PTHR23513:SF11">
    <property type="entry name" value="STAPHYLOFERRIN A TRANSPORTER"/>
    <property type="match status" value="1"/>
</dbReference>